<sequence length="109" mass="12400">MRNSFAPLSNDNSKATEKDLQHSPPLKITPIMLKYNANYNMILQEEQRNPLKSSAKLEGKFKRPKKKCLKCGDVRCTGDCEIQNKTEKLVTINCGDENIGFWKGCLHQS</sequence>
<evidence type="ECO:0000313" key="3">
    <source>
        <dbReference type="Proteomes" id="UP000887013"/>
    </source>
</evidence>
<reference evidence="2" key="1">
    <citation type="submission" date="2020-08" db="EMBL/GenBank/DDBJ databases">
        <title>Multicomponent nature underlies the extraordinary mechanical properties of spider dragline silk.</title>
        <authorList>
            <person name="Kono N."/>
            <person name="Nakamura H."/>
            <person name="Mori M."/>
            <person name="Yoshida Y."/>
            <person name="Ohtoshi R."/>
            <person name="Malay A.D."/>
            <person name="Moran D.A.P."/>
            <person name="Tomita M."/>
            <person name="Numata K."/>
            <person name="Arakawa K."/>
        </authorList>
    </citation>
    <scope>NUCLEOTIDE SEQUENCE</scope>
</reference>
<comment type="caution">
    <text evidence="2">The sequence shown here is derived from an EMBL/GenBank/DDBJ whole genome shotgun (WGS) entry which is preliminary data.</text>
</comment>
<dbReference type="Proteomes" id="UP000887013">
    <property type="component" value="Unassembled WGS sequence"/>
</dbReference>
<organism evidence="2 3">
    <name type="scientific">Nephila pilipes</name>
    <name type="common">Giant wood spider</name>
    <name type="synonym">Nephila maculata</name>
    <dbReference type="NCBI Taxonomy" id="299642"/>
    <lineage>
        <taxon>Eukaryota</taxon>
        <taxon>Metazoa</taxon>
        <taxon>Ecdysozoa</taxon>
        <taxon>Arthropoda</taxon>
        <taxon>Chelicerata</taxon>
        <taxon>Arachnida</taxon>
        <taxon>Araneae</taxon>
        <taxon>Araneomorphae</taxon>
        <taxon>Entelegynae</taxon>
        <taxon>Araneoidea</taxon>
        <taxon>Nephilidae</taxon>
        <taxon>Nephila</taxon>
    </lineage>
</organism>
<dbReference type="EMBL" id="BMAW01078398">
    <property type="protein sequence ID" value="GFU10831.1"/>
    <property type="molecule type" value="Genomic_DNA"/>
</dbReference>
<protein>
    <submittedName>
        <fullName evidence="2">Uncharacterized protein</fullName>
    </submittedName>
</protein>
<accession>A0A8X6Q870</accession>
<feature type="region of interest" description="Disordered" evidence="1">
    <location>
        <begin position="1"/>
        <end position="23"/>
    </location>
</feature>
<keyword evidence="3" id="KW-1185">Reference proteome</keyword>
<evidence type="ECO:0000313" key="2">
    <source>
        <dbReference type="EMBL" id="GFU10831.1"/>
    </source>
</evidence>
<proteinExistence type="predicted"/>
<gene>
    <name evidence="2" type="ORF">NPIL_497661</name>
</gene>
<name>A0A8X6Q870_NEPPI</name>
<dbReference type="AlphaFoldDB" id="A0A8X6Q870"/>
<evidence type="ECO:0000256" key="1">
    <source>
        <dbReference type="SAM" id="MobiDB-lite"/>
    </source>
</evidence>
<feature type="compositionally biased region" description="Polar residues" evidence="1">
    <location>
        <begin position="1"/>
        <end position="13"/>
    </location>
</feature>